<proteinExistence type="predicted"/>
<feature type="compositionally biased region" description="Basic and acidic residues" evidence="1">
    <location>
        <begin position="210"/>
        <end position="219"/>
    </location>
</feature>
<comment type="caution">
    <text evidence="2">The sequence shown here is derived from an EMBL/GenBank/DDBJ whole genome shotgun (WGS) entry which is preliminary data.</text>
</comment>
<gene>
    <name evidence="2" type="ORF">CPLU01_15946</name>
</gene>
<feature type="region of interest" description="Disordered" evidence="1">
    <location>
        <begin position="261"/>
        <end position="298"/>
    </location>
</feature>
<evidence type="ECO:0000313" key="3">
    <source>
        <dbReference type="Proteomes" id="UP000654918"/>
    </source>
</evidence>
<dbReference type="EMBL" id="WIGO01000715">
    <property type="protein sequence ID" value="KAF6805911.1"/>
    <property type="molecule type" value="Genomic_DNA"/>
</dbReference>
<feature type="region of interest" description="Disordered" evidence="1">
    <location>
        <begin position="172"/>
        <end position="227"/>
    </location>
</feature>
<evidence type="ECO:0000313" key="2">
    <source>
        <dbReference type="EMBL" id="KAF6805911.1"/>
    </source>
</evidence>
<feature type="region of interest" description="Disordered" evidence="1">
    <location>
        <begin position="59"/>
        <end position="79"/>
    </location>
</feature>
<sequence length="397" mass="42246">MTRQAATQPDTMRPTATTVDAAAHIPDVHVQGGRARLSRLDEFCYASRIALASLNRLSTSDADHAPPSSPPPRRHDEPAPMVYRTGLFISNVYIRRTRDSWTAWPPGTFSSAASPGKSAKKKAHGVDRKFEFTSLMQCGLVFSAEDVSDFVSRAVAPPELVGALRRDDFEIVSPAPERIRPGPSRPGSAPDSPISAPNTPACARAGPSRGGHDGGDEPRWTVALQTSPGSVVVERRLVGENGDEDELQGEEALVVAEGPVDEHEEFGGAELEGDADEPSLEATHPSPEAPISTGPASRCRAVEDRSKQASGRPIEVSPSPCGTRELLPRMLLHQAEVSLVPLFQILEVLALCPCLALALDTPKVRSGQLLTVEIDGALAAEGHPGNKLEDGGLDDEL</sequence>
<keyword evidence="3" id="KW-1185">Reference proteome</keyword>
<protein>
    <submittedName>
        <fullName evidence="2">Uncharacterized protein</fullName>
    </submittedName>
</protein>
<accession>A0A8H6J4L0</accession>
<reference evidence="2" key="1">
    <citation type="journal article" date="2020" name="Phytopathology">
        <title>Genome Sequence Resources of Colletotrichum truncatum, C. plurivorum, C. musicola, and C. sojae: Four Species Pathogenic to Soybean (Glycine max).</title>
        <authorList>
            <person name="Rogerio F."/>
            <person name="Boufleur T.R."/>
            <person name="Ciampi-Guillardi M."/>
            <person name="Sukno S.A."/>
            <person name="Thon M.R."/>
            <person name="Massola Junior N.S."/>
            <person name="Baroncelli R."/>
        </authorList>
    </citation>
    <scope>NUCLEOTIDE SEQUENCE</scope>
    <source>
        <strain evidence="2">LFN00145</strain>
    </source>
</reference>
<dbReference type="AlphaFoldDB" id="A0A8H6J4L0"/>
<dbReference type="Proteomes" id="UP000654918">
    <property type="component" value="Unassembled WGS sequence"/>
</dbReference>
<name>A0A8H6J4L0_9PEZI</name>
<evidence type="ECO:0000256" key="1">
    <source>
        <dbReference type="SAM" id="MobiDB-lite"/>
    </source>
</evidence>
<organism evidence="2 3">
    <name type="scientific">Colletotrichum plurivorum</name>
    <dbReference type="NCBI Taxonomy" id="2175906"/>
    <lineage>
        <taxon>Eukaryota</taxon>
        <taxon>Fungi</taxon>
        <taxon>Dikarya</taxon>
        <taxon>Ascomycota</taxon>
        <taxon>Pezizomycotina</taxon>
        <taxon>Sordariomycetes</taxon>
        <taxon>Hypocreomycetidae</taxon>
        <taxon>Glomerellales</taxon>
        <taxon>Glomerellaceae</taxon>
        <taxon>Colletotrichum</taxon>
        <taxon>Colletotrichum orchidearum species complex</taxon>
    </lineage>
</organism>